<protein>
    <submittedName>
        <fullName evidence="2">Uncharacterized protein</fullName>
    </submittedName>
</protein>
<keyword evidence="3" id="KW-1185">Reference proteome</keyword>
<organism evidence="2 3">
    <name type="scientific">Kitasatospora misakiensis</name>
    <dbReference type="NCBI Taxonomy" id="67330"/>
    <lineage>
        <taxon>Bacteria</taxon>
        <taxon>Bacillati</taxon>
        <taxon>Actinomycetota</taxon>
        <taxon>Actinomycetes</taxon>
        <taxon>Kitasatosporales</taxon>
        <taxon>Streptomycetaceae</taxon>
        <taxon>Kitasatospora</taxon>
    </lineage>
</organism>
<evidence type="ECO:0000313" key="3">
    <source>
        <dbReference type="Proteomes" id="UP001595975"/>
    </source>
</evidence>
<accession>A0ABW0X582</accession>
<dbReference type="EMBL" id="JBHSOF010000022">
    <property type="protein sequence ID" value="MFC5664928.1"/>
    <property type="molecule type" value="Genomic_DNA"/>
</dbReference>
<dbReference type="Proteomes" id="UP001595975">
    <property type="component" value="Unassembled WGS sequence"/>
</dbReference>
<evidence type="ECO:0000313" key="2">
    <source>
        <dbReference type="EMBL" id="MFC5664928.1"/>
    </source>
</evidence>
<reference evidence="3" key="1">
    <citation type="journal article" date="2019" name="Int. J. Syst. Evol. Microbiol.">
        <title>The Global Catalogue of Microorganisms (GCM) 10K type strain sequencing project: providing services to taxonomists for standard genome sequencing and annotation.</title>
        <authorList>
            <consortium name="The Broad Institute Genomics Platform"/>
            <consortium name="The Broad Institute Genome Sequencing Center for Infectious Disease"/>
            <person name="Wu L."/>
            <person name="Ma J."/>
        </authorList>
    </citation>
    <scope>NUCLEOTIDE SEQUENCE [LARGE SCALE GENOMIC DNA]</scope>
    <source>
        <strain evidence="3">CGMCC 4.1437</strain>
    </source>
</reference>
<sequence length="556" mass="59324">MEYHERRRATAWTRSGPERSAAGAAGLPLGDEDVPGEDVPGDGCGAGPTSLAAGRLHRRVSGVDHQAVPVTDGELAALGDPMAVLFFRRGVFPMTVQDLLAGLPQPPGGLPNAVYLIGEAGQIPWNASPPPFRDFRFAITRTALQSKDVDLLISTGAGDDPATTFLQVAAWDPDAGVFNYYSRISPSWVWSGDSWAALAEGSRGRGCFDSHINGSVVMKELAQPWSNWQSQVATIDLPADSPVRTDPLFAQVVGAEILELTVRALVARWTTARLAAVTRTGTVDRPDHLLRQLFTTTSVNLSSSAVQSTAVTAASQDFPLPVGFWLNGDALINDLALPVTASVPLAPAAAYVAALTRFGFRLQEEASGFRRPGDTFFAFVVPEAAFEDNDVVRQMVGSGLLPAKFAACALMVDFTNPVFSADRARLMAYVPTVPTPAAGLAEQIAQAITKAAGTLPSTSPEARFAADWALPDADWPQAFADRIDTYLGRVSARIGTPAGFEEYVRLAESRRRDFKAMRLNEFELTLPATDIPADAPRLEMLANATVAPAPAPTLDL</sequence>
<evidence type="ECO:0000256" key="1">
    <source>
        <dbReference type="SAM" id="MobiDB-lite"/>
    </source>
</evidence>
<dbReference type="RefSeq" id="WP_380226619.1">
    <property type="nucleotide sequence ID" value="NZ_JBHSOF010000022.1"/>
</dbReference>
<name>A0ABW0X582_9ACTN</name>
<proteinExistence type="predicted"/>
<feature type="region of interest" description="Disordered" evidence="1">
    <location>
        <begin position="1"/>
        <end position="50"/>
    </location>
</feature>
<comment type="caution">
    <text evidence="2">The sequence shown here is derived from an EMBL/GenBank/DDBJ whole genome shotgun (WGS) entry which is preliminary data.</text>
</comment>
<feature type="compositionally biased region" description="Acidic residues" evidence="1">
    <location>
        <begin position="30"/>
        <end position="40"/>
    </location>
</feature>
<gene>
    <name evidence="2" type="ORF">ACFP3U_18300</name>
</gene>